<protein>
    <submittedName>
        <fullName evidence="4">Uncharacterized protein</fullName>
    </submittedName>
</protein>
<feature type="chain" id="PRO_5028830051" evidence="2">
    <location>
        <begin position="17"/>
        <end position="534"/>
    </location>
</feature>
<proteinExistence type="predicted"/>
<feature type="compositionally biased region" description="Low complexity" evidence="1">
    <location>
        <begin position="317"/>
        <end position="342"/>
    </location>
</feature>
<keyword evidence="2" id="KW-0732">Signal</keyword>
<keyword evidence="3" id="KW-1185">Reference proteome</keyword>
<dbReference type="AlphaFoldDB" id="A0A7E5A116"/>
<dbReference type="PANTHER" id="PTHR31895">
    <property type="entry name" value="PROTEIN CBG03177-RELATED"/>
    <property type="match status" value="1"/>
</dbReference>
<feature type="signal peptide" evidence="2">
    <location>
        <begin position="1"/>
        <end position="16"/>
    </location>
</feature>
<dbReference type="WBParaSite" id="Pan_g8238.t1">
    <property type="protein sequence ID" value="Pan_g8238.t1"/>
    <property type="gene ID" value="Pan_g8238"/>
</dbReference>
<evidence type="ECO:0000256" key="1">
    <source>
        <dbReference type="SAM" id="MobiDB-lite"/>
    </source>
</evidence>
<reference evidence="4" key="2">
    <citation type="submission" date="2020-10" db="UniProtKB">
        <authorList>
            <consortium name="WormBaseParasite"/>
        </authorList>
    </citation>
    <scope>IDENTIFICATION</scope>
</reference>
<accession>A0A7E5A116</accession>
<evidence type="ECO:0000313" key="4">
    <source>
        <dbReference type="WBParaSite" id="Pan_g8238.t1"/>
    </source>
</evidence>
<organism evidence="3 4">
    <name type="scientific">Panagrellus redivivus</name>
    <name type="common">Microworm</name>
    <dbReference type="NCBI Taxonomy" id="6233"/>
    <lineage>
        <taxon>Eukaryota</taxon>
        <taxon>Metazoa</taxon>
        <taxon>Ecdysozoa</taxon>
        <taxon>Nematoda</taxon>
        <taxon>Chromadorea</taxon>
        <taxon>Rhabditida</taxon>
        <taxon>Tylenchina</taxon>
        <taxon>Panagrolaimomorpha</taxon>
        <taxon>Panagrolaimoidea</taxon>
        <taxon>Panagrolaimidae</taxon>
        <taxon>Panagrellus</taxon>
    </lineage>
</organism>
<reference evidence="3" key="1">
    <citation type="journal article" date="2013" name="Genetics">
        <title>The draft genome and transcriptome of Panagrellus redivivus are shaped by the harsh demands of a free-living lifestyle.</title>
        <authorList>
            <person name="Srinivasan J."/>
            <person name="Dillman A.R."/>
            <person name="Macchietto M.G."/>
            <person name="Heikkinen L."/>
            <person name="Lakso M."/>
            <person name="Fracchia K.M."/>
            <person name="Antoshechkin I."/>
            <person name="Mortazavi A."/>
            <person name="Wong G."/>
            <person name="Sternberg P.W."/>
        </authorList>
    </citation>
    <scope>NUCLEOTIDE SEQUENCE [LARGE SCALE GENOMIC DNA]</scope>
    <source>
        <strain evidence="3">MT8872</strain>
    </source>
</reference>
<sequence length="534" mass="58002">MRTLIWISVWILVVKADDRCDCHDVPSCRCVDLNCNCKQIAVPPCVCKIPPKNEFDQCHQDCVPSCLGACLITNLPQTCEQTCTSACTMTCPEKLKKNLLTASLTDSCNNDCLADCLLSSDPLKNNFIGGTAKIQCESACRTGCVRAVNESVTNLPENSILFAVAEADVKQATFSRAACSQHCHFSCTDRCTKTGMPKEVCRPTCDAFCNEKCSVAEQPVPNSVCVKACQPACDRACVMDKTLDMVFGFVDTAKDLSGAVMPAIDQLMTKAENKGLFGGENANKVNNDREVYAEIARQVNENNKMMAQQAVPEAVTTTGTTTTTTETPTTSAPTSPTTTTEPRPVLMTLPPRPRAFHAFNCRPACDASCNKQCIALQRPGLNCTRLCDRTCDVHCPTTGIAAQSPTVFHSLNPSWCRDQLTLKCGALCRSPECADICHAAARFLCTRSAECNNVCQKTCTQQCLIRDKGFAQCEPICAESCSRECRLSNEIRLECQGNCLNTCGDKCDATSPTEPLKAQCTTNCPQLCHSVCYE</sequence>
<evidence type="ECO:0000256" key="2">
    <source>
        <dbReference type="SAM" id="SignalP"/>
    </source>
</evidence>
<feature type="region of interest" description="Disordered" evidence="1">
    <location>
        <begin position="317"/>
        <end position="345"/>
    </location>
</feature>
<dbReference type="Proteomes" id="UP000492821">
    <property type="component" value="Unassembled WGS sequence"/>
</dbReference>
<name>A0A7E5A116_PANRE</name>
<evidence type="ECO:0000313" key="3">
    <source>
        <dbReference type="Proteomes" id="UP000492821"/>
    </source>
</evidence>